<proteinExistence type="predicted"/>
<feature type="region of interest" description="Disordered" evidence="1">
    <location>
        <begin position="90"/>
        <end position="144"/>
    </location>
</feature>
<organism evidence="2">
    <name type="scientific">Tetraselmis sp. GSL018</name>
    <dbReference type="NCBI Taxonomy" id="582737"/>
    <lineage>
        <taxon>Eukaryota</taxon>
        <taxon>Viridiplantae</taxon>
        <taxon>Chlorophyta</taxon>
        <taxon>core chlorophytes</taxon>
        <taxon>Chlorodendrophyceae</taxon>
        <taxon>Chlorodendrales</taxon>
        <taxon>Chlorodendraceae</taxon>
        <taxon>Tetraselmis</taxon>
    </lineage>
</organism>
<evidence type="ECO:0000313" key="2">
    <source>
        <dbReference type="EMBL" id="JAC60737.1"/>
    </source>
</evidence>
<evidence type="ECO:0000256" key="1">
    <source>
        <dbReference type="SAM" id="MobiDB-lite"/>
    </source>
</evidence>
<accession>A0A061QJG5</accession>
<gene>
    <name evidence="2" type="ORF">TSPGSL018_28156</name>
</gene>
<reference evidence="2" key="1">
    <citation type="submission" date="2014-05" db="EMBL/GenBank/DDBJ databases">
        <title>The transcriptome of the halophilic microalga Tetraselmis sp. GSL018 isolated from the Great Salt Lake, Utah.</title>
        <authorList>
            <person name="Jinkerson R.E."/>
            <person name="D'Adamo S."/>
            <person name="Posewitz M.C."/>
        </authorList>
    </citation>
    <scope>NUCLEOTIDE SEQUENCE</scope>
    <source>
        <strain evidence="2">GSL018</strain>
    </source>
</reference>
<name>A0A061QJG5_9CHLO</name>
<dbReference type="AlphaFoldDB" id="A0A061QJG5"/>
<sequence length="144" mass="16395">DTFVKVKEKEEVEFLRGRADLICSAEETMQAEDLRSDVFFPRYLHVLETSEDAEFQAALNSVKGLGNETKLHLQRIELKLEENEKVMLKELRKDRKATSSSSQPGTMISKKHYQTSKTANSSIRTRSLKHTKSGLHGSSNILQK</sequence>
<dbReference type="EMBL" id="GBEZ01026480">
    <property type="protein sequence ID" value="JAC60737.1"/>
    <property type="molecule type" value="Transcribed_RNA"/>
</dbReference>
<protein>
    <submittedName>
        <fullName evidence="2">Uncharacterized protein</fullName>
    </submittedName>
</protein>
<feature type="compositionally biased region" description="Polar residues" evidence="1">
    <location>
        <begin position="115"/>
        <end position="125"/>
    </location>
</feature>
<feature type="non-terminal residue" evidence="2">
    <location>
        <position position="1"/>
    </location>
</feature>